<protein>
    <submittedName>
        <fullName evidence="2">Uncharacterized protein</fullName>
    </submittedName>
</protein>
<comment type="caution">
    <text evidence="2">The sequence shown here is derived from an EMBL/GenBank/DDBJ whole genome shotgun (WGS) entry which is preliminary data.</text>
</comment>
<feature type="compositionally biased region" description="Polar residues" evidence="1">
    <location>
        <begin position="132"/>
        <end position="143"/>
    </location>
</feature>
<dbReference type="InterPro" id="IPR027878">
    <property type="entry name" value="DUF4551"/>
</dbReference>
<evidence type="ECO:0000256" key="1">
    <source>
        <dbReference type="SAM" id="MobiDB-lite"/>
    </source>
</evidence>
<dbReference type="PANTHER" id="PTHR35354">
    <property type="entry name" value="RGD1561648"/>
    <property type="match status" value="1"/>
</dbReference>
<name>A0A9Q1HE86_HOLLE</name>
<feature type="region of interest" description="Disordered" evidence="1">
    <location>
        <begin position="194"/>
        <end position="272"/>
    </location>
</feature>
<evidence type="ECO:0000313" key="3">
    <source>
        <dbReference type="Proteomes" id="UP001152320"/>
    </source>
</evidence>
<dbReference type="OrthoDB" id="6022562at2759"/>
<gene>
    <name evidence="2" type="ORF">HOLleu_04992</name>
</gene>
<dbReference type="EMBL" id="JAIZAY010000002">
    <property type="protein sequence ID" value="KAJ8046347.1"/>
    <property type="molecule type" value="Genomic_DNA"/>
</dbReference>
<feature type="compositionally biased region" description="Polar residues" evidence="1">
    <location>
        <begin position="228"/>
        <end position="242"/>
    </location>
</feature>
<feature type="region of interest" description="Disordered" evidence="1">
    <location>
        <begin position="112"/>
        <end position="177"/>
    </location>
</feature>
<evidence type="ECO:0000313" key="2">
    <source>
        <dbReference type="EMBL" id="KAJ8046347.1"/>
    </source>
</evidence>
<dbReference type="PANTHER" id="PTHR35354:SF1">
    <property type="entry name" value="RGD1561648"/>
    <property type="match status" value="1"/>
</dbReference>
<proteinExistence type="predicted"/>
<sequence length="735" mass="83100">MARNSSETLTKRNSKLESFLKLNLNNHVFERIRAYEACIVNFRKEKRAFKFVVLSDERVYLTENPPKTIRDEDAVHLGDIIAINLVNEFPDFLNGEERENAQHIQVIYKKPGKKTSDLKNGDNDRAEDEQSEGATYSSSQSSIPGVLVSEPSENTVQSKHSQKPFQPGDQLLQIPKKKLNRSFDESEMRMLKEMQLQDSSGSEDDRLSSSCPSSEWSELSRASSVSSIDSFNTPVSKQSRNKLVTVDTIRPLPQRPGGGGSKGGTPRPLEVKNLPSEVSSMAGSKSELESLPQTVYRSLPSPDNVYDNRNKEPFQFSLSLKELNNNFAKSMFGRTLSLDSALPEKENNNTVTSKSKLASAIKKKKKSFLELHLFILSQSSPFLKHLRSSWNNYIMRSTLLLDSHIAERWKVNTAKATSSKQLEHQFSQLKLEILNSSGSMEMLFSLVQELSNAADKYFALKRFFWKSEELLMVIVRNLQSYLPKSSADLLTENGRHERADELELAILLIETLGMMLHDTETIPNRLTILRANSGKIMMDLLVVLTCLPEIPQRWRPPKSKAHSLFKTDADLWESSADAEVSKLVQELTNASTAVLYELILIAQQATWGGDEGQFLNVTWVVHFLNSRKAATFNFVERLLAQAMKLLLPSRDETLTPVEAVLLFQQFSVLQTLLQNSGVISVHVRDNYTEEFRYYIQSPHIVNKLPSHFPITRHVLHLIEQVLCHVLQSSVSLAAS</sequence>
<dbReference type="AlphaFoldDB" id="A0A9Q1HE86"/>
<keyword evidence="3" id="KW-1185">Reference proteome</keyword>
<reference evidence="2" key="1">
    <citation type="submission" date="2021-10" db="EMBL/GenBank/DDBJ databases">
        <title>Tropical sea cucumber genome reveals ecological adaptation and Cuvierian tubules defense mechanism.</title>
        <authorList>
            <person name="Chen T."/>
        </authorList>
    </citation>
    <scope>NUCLEOTIDE SEQUENCE</scope>
    <source>
        <strain evidence="2">Nanhai2018</strain>
        <tissue evidence="2">Muscle</tissue>
    </source>
</reference>
<organism evidence="2 3">
    <name type="scientific">Holothuria leucospilota</name>
    <name type="common">Black long sea cucumber</name>
    <name type="synonym">Mertensiothuria leucospilota</name>
    <dbReference type="NCBI Taxonomy" id="206669"/>
    <lineage>
        <taxon>Eukaryota</taxon>
        <taxon>Metazoa</taxon>
        <taxon>Echinodermata</taxon>
        <taxon>Eleutherozoa</taxon>
        <taxon>Echinozoa</taxon>
        <taxon>Holothuroidea</taxon>
        <taxon>Aspidochirotacea</taxon>
        <taxon>Aspidochirotida</taxon>
        <taxon>Holothuriidae</taxon>
        <taxon>Holothuria</taxon>
    </lineage>
</organism>
<dbReference type="Pfam" id="PF15087">
    <property type="entry name" value="DUF4551"/>
    <property type="match status" value="2"/>
</dbReference>
<feature type="compositionally biased region" description="Basic and acidic residues" evidence="1">
    <location>
        <begin position="114"/>
        <end position="124"/>
    </location>
</feature>
<accession>A0A9Q1HE86</accession>
<dbReference type="Proteomes" id="UP001152320">
    <property type="component" value="Chromosome 2"/>
</dbReference>
<feature type="compositionally biased region" description="Low complexity" evidence="1">
    <location>
        <begin position="208"/>
        <end position="227"/>
    </location>
</feature>